<dbReference type="InterPro" id="IPR000719">
    <property type="entry name" value="Prot_kinase_dom"/>
</dbReference>
<keyword evidence="11" id="KW-0472">Membrane</keyword>
<dbReference type="GO" id="GO:0016020">
    <property type="term" value="C:membrane"/>
    <property type="evidence" value="ECO:0007669"/>
    <property type="project" value="UniProtKB-SubCell"/>
</dbReference>
<keyword evidence="5" id="KW-0812">Transmembrane</keyword>
<evidence type="ECO:0000256" key="6">
    <source>
        <dbReference type="ARBA" id="ARBA00022729"/>
    </source>
</evidence>
<evidence type="ECO:0000256" key="14">
    <source>
        <dbReference type="ARBA" id="ARBA00047899"/>
    </source>
</evidence>
<evidence type="ECO:0000256" key="2">
    <source>
        <dbReference type="ARBA" id="ARBA00012513"/>
    </source>
</evidence>
<keyword evidence="13" id="KW-0325">Glycoprotein</keyword>
<protein>
    <recommendedName>
        <fullName evidence="2">non-specific serine/threonine protein kinase</fullName>
        <ecNumber evidence="2">2.7.11.1</ecNumber>
    </recommendedName>
</protein>
<evidence type="ECO:0000256" key="5">
    <source>
        <dbReference type="ARBA" id="ARBA00022692"/>
    </source>
</evidence>
<keyword evidence="3" id="KW-0723">Serine/threonine-protein kinase</keyword>
<evidence type="ECO:0000256" key="7">
    <source>
        <dbReference type="ARBA" id="ARBA00022741"/>
    </source>
</evidence>
<sequence length="217" mass="23761">MGTAKGLSYLHEEHEPNIVHRDIKASNVLLGRNHSPKIGDFGLAKLFPDNVTHVTTRVVGTTGYLAPEYVVHGQLTKKADVYSFGVLLLEVISGRRVSETIRSDTFLVRQAWLLYEQGRPLDIVDASVKDYPEAEVLRYVKVGLACTQAAPDGRPAMRQVVKMLSRPAAFRELEMHLADHDSSAALTRPGLSLSPLSSMATSSTNSSSATYSETVPR</sequence>
<keyword evidence="12" id="KW-0675">Receptor</keyword>
<accession>A0A8R7UV46</accession>
<evidence type="ECO:0000256" key="4">
    <source>
        <dbReference type="ARBA" id="ARBA00022679"/>
    </source>
</evidence>
<dbReference type="SMART" id="SM00220">
    <property type="entry name" value="S_TKc"/>
    <property type="match status" value="1"/>
</dbReference>
<dbReference type="InterPro" id="IPR052059">
    <property type="entry name" value="CR_Ser/Thr_kinase"/>
</dbReference>
<evidence type="ECO:0000256" key="8">
    <source>
        <dbReference type="ARBA" id="ARBA00022777"/>
    </source>
</evidence>
<dbReference type="InterPro" id="IPR008271">
    <property type="entry name" value="Ser/Thr_kinase_AS"/>
</dbReference>
<dbReference type="PROSITE" id="PS00108">
    <property type="entry name" value="PROTEIN_KINASE_ST"/>
    <property type="match status" value="1"/>
</dbReference>
<evidence type="ECO:0000256" key="3">
    <source>
        <dbReference type="ARBA" id="ARBA00022527"/>
    </source>
</evidence>
<organism evidence="18 19">
    <name type="scientific">Triticum urartu</name>
    <name type="common">Red wild einkorn</name>
    <name type="synonym">Crithodium urartu</name>
    <dbReference type="NCBI Taxonomy" id="4572"/>
    <lineage>
        <taxon>Eukaryota</taxon>
        <taxon>Viridiplantae</taxon>
        <taxon>Streptophyta</taxon>
        <taxon>Embryophyta</taxon>
        <taxon>Tracheophyta</taxon>
        <taxon>Spermatophyta</taxon>
        <taxon>Magnoliopsida</taxon>
        <taxon>Liliopsida</taxon>
        <taxon>Poales</taxon>
        <taxon>Poaceae</taxon>
        <taxon>BOP clade</taxon>
        <taxon>Pooideae</taxon>
        <taxon>Triticodae</taxon>
        <taxon>Triticeae</taxon>
        <taxon>Triticinae</taxon>
        <taxon>Triticum</taxon>
    </lineage>
</organism>
<dbReference type="EC" id="2.7.11.1" evidence="2"/>
<dbReference type="GO" id="GO:0004674">
    <property type="term" value="F:protein serine/threonine kinase activity"/>
    <property type="evidence" value="ECO:0007669"/>
    <property type="project" value="UniProtKB-KW"/>
</dbReference>
<evidence type="ECO:0000256" key="10">
    <source>
        <dbReference type="ARBA" id="ARBA00022989"/>
    </source>
</evidence>
<dbReference type="RefSeq" id="XP_048534998.1">
    <property type="nucleotide sequence ID" value="XM_048679041.1"/>
</dbReference>
<dbReference type="FunFam" id="1.10.510.10:FF:000287">
    <property type="entry name" value="probable LRR receptor-like serine/threonine-protein kinase RKF3"/>
    <property type="match status" value="1"/>
</dbReference>
<keyword evidence="7" id="KW-0547">Nucleotide-binding</keyword>
<evidence type="ECO:0000259" key="17">
    <source>
        <dbReference type="PROSITE" id="PS50011"/>
    </source>
</evidence>
<dbReference type="OrthoDB" id="4062651at2759"/>
<dbReference type="PANTHER" id="PTHR47973">
    <property type="entry name" value="CYSTEINE-RICH RECEPTOR-LIKE PROTEIN KINASE 3"/>
    <property type="match status" value="1"/>
</dbReference>
<dbReference type="KEGG" id="tua:125513832"/>
<proteinExistence type="predicted"/>
<dbReference type="PROSITE" id="PS50011">
    <property type="entry name" value="PROTEIN_KINASE_DOM"/>
    <property type="match status" value="1"/>
</dbReference>
<reference evidence="18" key="3">
    <citation type="submission" date="2022-06" db="UniProtKB">
        <authorList>
            <consortium name="EnsemblPlants"/>
        </authorList>
    </citation>
    <scope>IDENTIFICATION</scope>
</reference>
<feature type="region of interest" description="Disordered" evidence="16">
    <location>
        <begin position="195"/>
        <end position="217"/>
    </location>
</feature>
<keyword evidence="4" id="KW-0808">Transferase</keyword>
<evidence type="ECO:0000313" key="18">
    <source>
        <dbReference type="EnsemblPlants" id="TuG1812G0600002634.01.T01"/>
    </source>
</evidence>
<keyword evidence="9" id="KW-0067">ATP-binding</keyword>
<gene>
    <name evidence="18" type="primary">LOC125513832</name>
</gene>
<evidence type="ECO:0000256" key="13">
    <source>
        <dbReference type="ARBA" id="ARBA00023180"/>
    </source>
</evidence>
<dbReference type="Gene3D" id="1.10.510.10">
    <property type="entry name" value="Transferase(Phosphotransferase) domain 1"/>
    <property type="match status" value="1"/>
</dbReference>
<evidence type="ECO:0000256" key="9">
    <source>
        <dbReference type="ARBA" id="ARBA00022840"/>
    </source>
</evidence>
<evidence type="ECO:0000256" key="12">
    <source>
        <dbReference type="ARBA" id="ARBA00023170"/>
    </source>
</evidence>
<keyword evidence="19" id="KW-1185">Reference proteome</keyword>
<reference evidence="18" key="2">
    <citation type="submission" date="2018-03" db="EMBL/GenBank/DDBJ databases">
        <title>The Triticum urartu genome reveals the dynamic nature of wheat genome evolution.</title>
        <authorList>
            <person name="Ling H."/>
            <person name="Ma B."/>
            <person name="Shi X."/>
            <person name="Liu H."/>
            <person name="Dong L."/>
            <person name="Sun H."/>
            <person name="Cao Y."/>
            <person name="Gao Q."/>
            <person name="Zheng S."/>
            <person name="Li Y."/>
            <person name="Yu Y."/>
            <person name="Du H."/>
            <person name="Qi M."/>
            <person name="Li Y."/>
            <person name="Yu H."/>
            <person name="Cui Y."/>
            <person name="Wang N."/>
            <person name="Chen C."/>
            <person name="Wu H."/>
            <person name="Zhao Y."/>
            <person name="Zhang J."/>
            <person name="Li Y."/>
            <person name="Zhou W."/>
            <person name="Zhang B."/>
            <person name="Hu W."/>
            <person name="Eijk M."/>
            <person name="Tang J."/>
            <person name="Witsenboer H."/>
            <person name="Zhao S."/>
            <person name="Li Z."/>
            <person name="Zhang A."/>
            <person name="Wang D."/>
            <person name="Liang C."/>
        </authorList>
    </citation>
    <scope>NUCLEOTIDE SEQUENCE [LARGE SCALE GENOMIC DNA]</scope>
    <source>
        <strain evidence="18">cv. G1812</strain>
    </source>
</reference>
<keyword evidence="10" id="KW-1133">Transmembrane helix</keyword>
<comment type="catalytic activity">
    <reaction evidence="15">
        <text>L-seryl-[protein] + ATP = O-phospho-L-seryl-[protein] + ADP + H(+)</text>
        <dbReference type="Rhea" id="RHEA:17989"/>
        <dbReference type="Rhea" id="RHEA-COMP:9863"/>
        <dbReference type="Rhea" id="RHEA-COMP:11604"/>
        <dbReference type="ChEBI" id="CHEBI:15378"/>
        <dbReference type="ChEBI" id="CHEBI:29999"/>
        <dbReference type="ChEBI" id="CHEBI:30616"/>
        <dbReference type="ChEBI" id="CHEBI:83421"/>
        <dbReference type="ChEBI" id="CHEBI:456216"/>
        <dbReference type="EC" id="2.7.11.1"/>
    </reaction>
</comment>
<dbReference type="AlphaFoldDB" id="A0A8R7UV46"/>
<evidence type="ECO:0000256" key="1">
    <source>
        <dbReference type="ARBA" id="ARBA00004479"/>
    </source>
</evidence>
<dbReference type="SUPFAM" id="SSF56112">
    <property type="entry name" value="Protein kinase-like (PK-like)"/>
    <property type="match status" value="1"/>
</dbReference>
<dbReference type="EnsemblPlants" id="TuG1812G0600002634.01.T01">
    <property type="protein sequence ID" value="TuG1812G0600002634.01.T01"/>
    <property type="gene ID" value="TuG1812G0600002634.01"/>
</dbReference>
<evidence type="ECO:0000256" key="11">
    <source>
        <dbReference type="ARBA" id="ARBA00023136"/>
    </source>
</evidence>
<dbReference type="GeneID" id="125513832"/>
<feature type="domain" description="Protein kinase" evidence="17">
    <location>
        <begin position="1"/>
        <end position="169"/>
    </location>
</feature>
<evidence type="ECO:0000256" key="15">
    <source>
        <dbReference type="ARBA" id="ARBA00048679"/>
    </source>
</evidence>
<keyword evidence="6" id="KW-0732">Signal</keyword>
<keyword evidence="8" id="KW-0418">Kinase</keyword>
<dbReference type="Gramene" id="TuG1812G0600002634.01.T01">
    <property type="protein sequence ID" value="TuG1812G0600002634.01.T01"/>
    <property type="gene ID" value="TuG1812G0600002634.01"/>
</dbReference>
<evidence type="ECO:0000313" key="19">
    <source>
        <dbReference type="Proteomes" id="UP000015106"/>
    </source>
</evidence>
<reference evidence="19" key="1">
    <citation type="journal article" date="2013" name="Nature">
        <title>Draft genome of the wheat A-genome progenitor Triticum urartu.</title>
        <authorList>
            <person name="Ling H.Q."/>
            <person name="Zhao S."/>
            <person name="Liu D."/>
            <person name="Wang J."/>
            <person name="Sun H."/>
            <person name="Zhang C."/>
            <person name="Fan H."/>
            <person name="Li D."/>
            <person name="Dong L."/>
            <person name="Tao Y."/>
            <person name="Gao C."/>
            <person name="Wu H."/>
            <person name="Li Y."/>
            <person name="Cui Y."/>
            <person name="Guo X."/>
            <person name="Zheng S."/>
            <person name="Wang B."/>
            <person name="Yu K."/>
            <person name="Liang Q."/>
            <person name="Yang W."/>
            <person name="Lou X."/>
            <person name="Chen J."/>
            <person name="Feng M."/>
            <person name="Jian J."/>
            <person name="Zhang X."/>
            <person name="Luo G."/>
            <person name="Jiang Y."/>
            <person name="Liu J."/>
            <person name="Wang Z."/>
            <person name="Sha Y."/>
            <person name="Zhang B."/>
            <person name="Wu H."/>
            <person name="Tang D."/>
            <person name="Shen Q."/>
            <person name="Xue P."/>
            <person name="Zou S."/>
            <person name="Wang X."/>
            <person name="Liu X."/>
            <person name="Wang F."/>
            <person name="Yang Y."/>
            <person name="An X."/>
            <person name="Dong Z."/>
            <person name="Zhang K."/>
            <person name="Zhang X."/>
            <person name="Luo M.C."/>
            <person name="Dvorak J."/>
            <person name="Tong Y."/>
            <person name="Wang J."/>
            <person name="Yang H."/>
            <person name="Li Z."/>
            <person name="Wang D."/>
            <person name="Zhang A."/>
            <person name="Wang J."/>
        </authorList>
    </citation>
    <scope>NUCLEOTIDE SEQUENCE</scope>
    <source>
        <strain evidence="19">cv. G1812</strain>
    </source>
</reference>
<name>A0A8R7UV46_TRIUA</name>
<dbReference type="Proteomes" id="UP000015106">
    <property type="component" value="Chromosome 6"/>
</dbReference>
<dbReference type="InterPro" id="IPR011009">
    <property type="entry name" value="Kinase-like_dom_sf"/>
</dbReference>
<comment type="subcellular location">
    <subcellularLocation>
        <location evidence="1">Membrane</location>
        <topology evidence="1">Single-pass type I membrane protein</topology>
    </subcellularLocation>
</comment>
<dbReference type="GO" id="GO:0005524">
    <property type="term" value="F:ATP binding"/>
    <property type="evidence" value="ECO:0007669"/>
    <property type="project" value="UniProtKB-KW"/>
</dbReference>
<comment type="catalytic activity">
    <reaction evidence="14">
        <text>L-threonyl-[protein] + ATP = O-phospho-L-threonyl-[protein] + ADP + H(+)</text>
        <dbReference type="Rhea" id="RHEA:46608"/>
        <dbReference type="Rhea" id="RHEA-COMP:11060"/>
        <dbReference type="Rhea" id="RHEA-COMP:11605"/>
        <dbReference type="ChEBI" id="CHEBI:15378"/>
        <dbReference type="ChEBI" id="CHEBI:30013"/>
        <dbReference type="ChEBI" id="CHEBI:30616"/>
        <dbReference type="ChEBI" id="CHEBI:61977"/>
        <dbReference type="ChEBI" id="CHEBI:456216"/>
        <dbReference type="EC" id="2.7.11.1"/>
    </reaction>
</comment>
<evidence type="ECO:0000256" key="16">
    <source>
        <dbReference type="SAM" id="MobiDB-lite"/>
    </source>
</evidence>
<dbReference type="Pfam" id="PF00069">
    <property type="entry name" value="Pkinase"/>
    <property type="match status" value="1"/>
</dbReference>